<evidence type="ECO:0000256" key="1">
    <source>
        <dbReference type="ARBA" id="ARBA00022574"/>
    </source>
</evidence>
<dbReference type="Pfam" id="PF00400">
    <property type="entry name" value="WD40"/>
    <property type="match status" value="1"/>
</dbReference>
<sequence length="354" mass="40441">MMSSDFIQLTSPKHLDIISDTKFSQDAQDNLLVSTWCNKLLLYNCKPFENYPHEKPTIDPVCTLDTAETPLCLLYPQFSSPIIGSLDGSVQELEFENMKLGTSFAQIVENDSHENGINNICLGGTTCSIIASSFNRNLQHLDSRQRKPIGVYPNKRKIHTMDSTDQYLILGLSDNVIEIYDLKNLHEPLETRDVGLRYQFKDIKTFPNQEGFAVATIDARVSIEYFNPSLDVQNSKRFIFKSHRHYDEMTGTDIVFPINSIAFDKKKDYMLLTGSSDGHVCLWDIEKRKRMKQFPRFEPRDQQGVVESVAKMDVSSNGKLLAVATSDDTFMRRRSLSEDMNSRHPSKIYVKQLG</sequence>
<dbReference type="SMART" id="SM00320">
    <property type="entry name" value="WD40"/>
    <property type="match status" value="4"/>
</dbReference>
<dbReference type="OrthoDB" id="10262475at2759"/>
<accession>A5E2G6</accession>
<name>A5E2G6_LODEL</name>
<dbReference type="InParanoid" id="A5E2G6"/>
<dbReference type="PROSITE" id="PS50082">
    <property type="entry name" value="WD_REPEATS_2"/>
    <property type="match status" value="1"/>
</dbReference>
<dbReference type="InterPro" id="IPR019775">
    <property type="entry name" value="WD40_repeat_CS"/>
</dbReference>
<dbReference type="PANTHER" id="PTHR10971">
    <property type="entry name" value="MRNA EXPORT FACTOR AND BUB3"/>
    <property type="match status" value="1"/>
</dbReference>
<dbReference type="HOGENOM" id="CLU_038526_2_0_1"/>
<dbReference type="Gene3D" id="2.130.10.10">
    <property type="entry name" value="YVTN repeat-like/Quinoprotein amine dehydrogenase"/>
    <property type="match status" value="1"/>
</dbReference>
<dbReference type="Proteomes" id="UP000001996">
    <property type="component" value="Unassembled WGS sequence"/>
</dbReference>
<evidence type="ECO:0000313" key="5">
    <source>
        <dbReference type="Proteomes" id="UP000001996"/>
    </source>
</evidence>
<dbReference type="KEGG" id="lel:PVL30_004628"/>
<keyword evidence="2" id="KW-0677">Repeat</keyword>
<proteinExistence type="predicted"/>
<dbReference type="eggNOG" id="KOG1036">
    <property type="taxonomic scope" value="Eukaryota"/>
</dbReference>
<feature type="repeat" description="WD" evidence="3">
    <location>
        <begin position="258"/>
        <end position="293"/>
    </location>
</feature>
<evidence type="ECO:0000256" key="2">
    <source>
        <dbReference type="ARBA" id="ARBA00022737"/>
    </source>
</evidence>
<keyword evidence="1 3" id="KW-0853">WD repeat</keyword>
<dbReference type="STRING" id="379508.A5E2G6"/>
<gene>
    <name evidence="4" type="ORF">LELG_03803</name>
</gene>
<dbReference type="GeneID" id="5232070"/>
<dbReference type="FunCoup" id="A5E2G6">
    <property type="interactions" value="201"/>
</dbReference>
<dbReference type="AlphaFoldDB" id="A5E2G6"/>
<evidence type="ECO:0000256" key="3">
    <source>
        <dbReference type="PROSITE-ProRule" id="PRU00221"/>
    </source>
</evidence>
<keyword evidence="5" id="KW-1185">Reference proteome</keyword>
<dbReference type="PROSITE" id="PS00678">
    <property type="entry name" value="WD_REPEATS_1"/>
    <property type="match status" value="1"/>
</dbReference>
<dbReference type="EMBL" id="CH981528">
    <property type="protein sequence ID" value="EDK45624.1"/>
    <property type="molecule type" value="Genomic_DNA"/>
</dbReference>
<evidence type="ECO:0000313" key="4">
    <source>
        <dbReference type="EMBL" id="EDK45624.1"/>
    </source>
</evidence>
<organism evidence="4 5">
    <name type="scientific">Lodderomyces elongisporus (strain ATCC 11503 / CBS 2605 / JCM 1781 / NBRC 1676 / NRRL YB-4239)</name>
    <name type="common">Yeast</name>
    <name type="synonym">Saccharomyces elongisporus</name>
    <dbReference type="NCBI Taxonomy" id="379508"/>
    <lineage>
        <taxon>Eukaryota</taxon>
        <taxon>Fungi</taxon>
        <taxon>Dikarya</taxon>
        <taxon>Ascomycota</taxon>
        <taxon>Saccharomycotina</taxon>
        <taxon>Pichiomycetes</taxon>
        <taxon>Debaryomycetaceae</taxon>
        <taxon>Candida/Lodderomyces clade</taxon>
        <taxon>Lodderomyces</taxon>
    </lineage>
</organism>
<reference evidence="4 5" key="1">
    <citation type="journal article" date="2009" name="Nature">
        <title>Evolution of pathogenicity and sexual reproduction in eight Candida genomes.</title>
        <authorList>
            <person name="Butler G."/>
            <person name="Rasmussen M.D."/>
            <person name="Lin M.F."/>
            <person name="Santos M.A."/>
            <person name="Sakthikumar S."/>
            <person name="Munro C.A."/>
            <person name="Rheinbay E."/>
            <person name="Grabherr M."/>
            <person name="Forche A."/>
            <person name="Reedy J.L."/>
            <person name="Agrafioti I."/>
            <person name="Arnaud M.B."/>
            <person name="Bates S."/>
            <person name="Brown A.J."/>
            <person name="Brunke S."/>
            <person name="Costanzo M.C."/>
            <person name="Fitzpatrick D.A."/>
            <person name="de Groot P.W."/>
            <person name="Harris D."/>
            <person name="Hoyer L.L."/>
            <person name="Hube B."/>
            <person name="Klis F.M."/>
            <person name="Kodira C."/>
            <person name="Lennard N."/>
            <person name="Logue M.E."/>
            <person name="Martin R."/>
            <person name="Neiman A.M."/>
            <person name="Nikolaou E."/>
            <person name="Quail M.A."/>
            <person name="Quinn J."/>
            <person name="Santos M.C."/>
            <person name="Schmitzberger F.F."/>
            <person name="Sherlock G."/>
            <person name="Shah P."/>
            <person name="Silverstein K.A."/>
            <person name="Skrzypek M.S."/>
            <person name="Soll D."/>
            <person name="Staggs R."/>
            <person name="Stansfield I."/>
            <person name="Stumpf M.P."/>
            <person name="Sudbery P.E."/>
            <person name="Srikantha T."/>
            <person name="Zeng Q."/>
            <person name="Berman J."/>
            <person name="Berriman M."/>
            <person name="Heitman J."/>
            <person name="Gow N.A."/>
            <person name="Lorenz M.C."/>
            <person name="Birren B.W."/>
            <person name="Kellis M."/>
            <person name="Cuomo C.A."/>
        </authorList>
    </citation>
    <scope>NUCLEOTIDE SEQUENCE [LARGE SCALE GENOMIC DNA]</scope>
    <source>
        <strain evidence="5">ATCC 11503 / BCRC 21390 / CBS 2605 / JCM 1781 / NBRC 1676 / NRRL YB-4239</strain>
    </source>
</reference>
<dbReference type="InterPro" id="IPR001680">
    <property type="entry name" value="WD40_rpt"/>
</dbReference>
<protein>
    <submittedName>
        <fullName evidence="4">Uncharacterized protein</fullName>
    </submittedName>
</protein>
<dbReference type="InterPro" id="IPR015943">
    <property type="entry name" value="WD40/YVTN_repeat-like_dom_sf"/>
</dbReference>
<dbReference type="SUPFAM" id="SSF50978">
    <property type="entry name" value="WD40 repeat-like"/>
    <property type="match status" value="1"/>
</dbReference>
<dbReference type="InterPro" id="IPR036322">
    <property type="entry name" value="WD40_repeat_dom_sf"/>
</dbReference>
<dbReference type="OMA" id="ENECKPK"/>